<dbReference type="PANTHER" id="PTHR30055">
    <property type="entry name" value="HTH-TYPE TRANSCRIPTIONAL REGULATOR RUTR"/>
    <property type="match status" value="1"/>
</dbReference>
<evidence type="ECO:0000313" key="6">
    <source>
        <dbReference type="EMBL" id="TQL74036.1"/>
    </source>
</evidence>
<keyword evidence="2 4" id="KW-0238">DNA-binding</keyword>
<evidence type="ECO:0000256" key="1">
    <source>
        <dbReference type="ARBA" id="ARBA00023015"/>
    </source>
</evidence>
<keyword evidence="7" id="KW-1185">Reference proteome</keyword>
<dbReference type="InterPro" id="IPR041490">
    <property type="entry name" value="KstR2_TetR_C"/>
</dbReference>
<keyword evidence="3" id="KW-0804">Transcription</keyword>
<evidence type="ECO:0000256" key="2">
    <source>
        <dbReference type="ARBA" id="ARBA00023125"/>
    </source>
</evidence>
<dbReference type="EMBL" id="VFOU01000001">
    <property type="protein sequence ID" value="TQL74036.1"/>
    <property type="molecule type" value="Genomic_DNA"/>
</dbReference>
<sequence>MTTTQPSTTRARRGRPGYDRQTLVDLCVKVFNRHGYEATSMGMLADELGISKSAIYHHVKTKEEILESALNEALDGLEAAMDEAEQTDGSAQTQIEAVIAGAVRVLVEKQSSVTLLLRLRGNSEVEAEALIRRRSLTTRLASLIAEAQDQGSVRDTASPKILARLLFGTINSLVDWYAAEKSAGAEQTAAALIDLIFNGIRKP</sequence>
<dbReference type="GO" id="GO:0000976">
    <property type="term" value="F:transcription cis-regulatory region binding"/>
    <property type="evidence" value="ECO:0007669"/>
    <property type="project" value="TreeGrafter"/>
</dbReference>
<dbReference type="GO" id="GO:0003700">
    <property type="term" value="F:DNA-binding transcription factor activity"/>
    <property type="evidence" value="ECO:0007669"/>
    <property type="project" value="TreeGrafter"/>
</dbReference>
<reference evidence="6 7" key="1">
    <citation type="submission" date="2019-06" db="EMBL/GenBank/DDBJ databases">
        <title>Sequencing the genomes of 1000 actinobacteria strains.</title>
        <authorList>
            <person name="Klenk H.-P."/>
        </authorList>
    </citation>
    <scope>NUCLEOTIDE SEQUENCE [LARGE SCALE GENOMIC DNA]</scope>
    <source>
        <strain evidence="6 7">DSM 24083</strain>
    </source>
</reference>
<dbReference type="SUPFAM" id="SSF46689">
    <property type="entry name" value="Homeodomain-like"/>
    <property type="match status" value="1"/>
</dbReference>
<dbReference type="PANTHER" id="PTHR30055:SF234">
    <property type="entry name" value="HTH-TYPE TRANSCRIPTIONAL REGULATOR BETI"/>
    <property type="match status" value="1"/>
</dbReference>
<evidence type="ECO:0000313" key="7">
    <source>
        <dbReference type="Proteomes" id="UP000319746"/>
    </source>
</evidence>
<dbReference type="Gene3D" id="1.10.357.10">
    <property type="entry name" value="Tetracycline Repressor, domain 2"/>
    <property type="match status" value="1"/>
</dbReference>
<dbReference type="AlphaFoldDB" id="A0A543ANC2"/>
<dbReference type="InterPro" id="IPR036271">
    <property type="entry name" value="Tet_transcr_reg_TetR-rel_C_sf"/>
</dbReference>
<dbReference type="SUPFAM" id="SSF48498">
    <property type="entry name" value="Tetracyclin repressor-like, C-terminal domain"/>
    <property type="match status" value="1"/>
</dbReference>
<evidence type="ECO:0000259" key="5">
    <source>
        <dbReference type="PROSITE" id="PS50977"/>
    </source>
</evidence>
<evidence type="ECO:0000256" key="4">
    <source>
        <dbReference type="PROSITE-ProRule" id="PRU00335"/>
    </source>
</evidence>
<name>A0A543ANC2_9MICC</name>
<dbReference type="Pfam" id="PF00440">
    <property type="entry name" value="TetR_N"/>
    <property type="match status" value="1"/>
</dbReference>
<dbReference type="PROSITE" id="PS50977">
    <property type="entry name" value="HTH_TETR_2"/>
    <property type="match status" value="1"/>
</dbReference>
<dbReference type="Pfam" id="PF17932">
    <property type="entry name" value="TetR_C_24"/>
    <property type="match status" value="1"/>
</dbReference>
<protein>
    <submittedName>
        <fullName evidence="6">TetR family transcriptional regulator</fullName>
    </submittedName>
</protein>
<dbReference type="RefSeq" id="WP_141864396.1">
    <property type="nucleotide sequence ID" value="NZ_BAABAN010000016.1"/>
</dbReference>
<feature type="DNA-binding region" description="H-T-H motif" evidence="4">
    <location>
        <begin position="40"/>
        <end position="59"/>
    </location>
</feature>
<comment type="caution">
    <text evidence="6">The sequence shown here is derived from an EMBL/GenBank/DDBJ whole genome shotgun (WGS) entry which is preliminary data.</text>
</comment>
<dbReference type="Gene3D" id="1.10.10.60">
    <property type="entry name" value="Homeodomain-like"/>
    <property type="match status" value="1"/>
</dbReference>
<dbReference type="InterPro" id="IPR009057">
    <property type="entry name" value="Homeodomain-like_sf"/>
</dbReference>
<keyword evidence="1" id="KW-0805">Transcription regulation</keyword>
<evidence type="ECO:0000256" key="3">
    <source>
        <dbReference type="ARBA" id="ARBA00023163"/>
    </source>
</evidence>
<dbReference type="Proteomes" id="UP000319746">
    <property type="component" value="Unassembled WGS sequence"/>
</dbReference>
<feature type="domain" description="HTH tetR-type" evidence="5">
    <location>
        <begin position="17"/>
        <end position="77"/>
    </location>
</feature>
<dbReference type="InterPro" id="IPR050109">
    <property type="entry name" value="HTH-type_TetR-like_transc_reg"/>
</dbReference>
<dbReference type="OrthoDB" id="3190535at2"/>
<dbReference type="InterPro" id="IPR001647">
    <property type="entry name" value="HTH_TetR"/>
</dbReference>
<accession>A0A543ANC2</accession>
<proteinExistence type="predicted"/>
<dbReference type="PRINTS" id="PR00455">
    <property type="entry name" value="HTHTETR"/>
</dbReference>
<gene>
    <name evidence="6" type="ORF">FB556_0487</name>
</gene>
<organism evidence="6 7">
    <name type="scientific">Enteractinococcus coprophilus</name>
    <dbReference type="NCBI Taxonomy" id="1027633"/>
    <lineage>
        <taxon>Bacteria</taxon>
        <taxon>Bacillati</taxon>
        <taxon>Actinomycetota</taxon>
        <taxon>Actinomycetes</taxon>
        <taxon>Micrococcales</taxon>
        <taxon>Micrococcaceae</taxon>
    </lineage>
</organism>